<dbReference type="PANTHER" id="PTHR31600:SF2">
    <property type="entry name" value="GAMETE ENRICHED GENE 10 PROTEIN-RELATED"/>
    <property type="match status" value="1"/>
</dbReference>
<evidence type="ECO:0000313" key="9">
    <source>
        <dbReference type="Proteomes" id="UP000269721"/>
    </source>
</evidence>
<feature type="compositionally biased region" description="Polar residues" evidence="6">
    <location>
        <begin position="362"/>
        <end position="377"/>
    </location>
</feature>
<organism evidence="8 9">
    <name type="scientific">Blyttiomyces helicus</name>
    <dbReference type="NCBI Taxonomy" id="388810"/>
    <lineage>
        <taxon>Eukaryota</taxon>
        <taxon>Fungi</taxon>
        <taxon>Fungi incertae sedis</taxon>
        <taxon>Chytridiomycota</taxon>
        <taxon>Chytridiomycota incertae sedis</taxon>
        <taxon>Chytridiomycetes</taxon>
        <taxon>Chytridiomycetes incertae sedis</taxon>
        <taxon>Blyttiomyces</taxon>
    </lineage>
</organism>
<feature type="coiled-coil region" evidence="5">
    <location>
        <begin position="236"/>
        <end position="291"/>
    </location>
</feature>
<dbReference type="InterPro" id="IPR000014">
    <property type="entry name" value="PAS"/>
</dbReference>
<proteinExistence type="predicted"/>
<feature type="region of interest" description="Disordered" evidence="6">
    <location>
        <begin position="345"/>
        <end position="385"/>
    </location>
</feature>
<dbReference type="EMBL" id="KZ997198">
    <property type="protein sequence ID" value="RKO87728.1"/>
    <property type="molecule type" value="Genomic_DNA"/>
</dbReference>
<evidence type="ECO:0000256" key="4">
    <source>
        <dbReference type="ARBA" id="ARBA00022840"/>
    </source>
</evidence>
<evidence type="ECO:0000256" key="2">
    <source>
        <dbReference type="ARBA" id="ARBA00022741"/>
    </source>
</evidence>
<name>A0A4P9W9D8_9FUNG</name>
<keyword evidence="9" id="KW-1185">Reference proteome</keyword>
<dbReference type="Proteomes" id="UP000269721">
    <property type="component" value="Unassembled WGS sequence"/>
</dbReference>
<dbReference type="Gene3D" id="3.30.450.20">
    <property type="entry name" value="PAS domain"/>
    <property type="match status" value="1"/>
</dbReference>
<evidence type="ECO:0000256" key="6">
    <source>
        <dbReference type="SAM" id="MobiDB-lite"/>
    </source>
</evidence>
<dbReference type="CDD" id="cd00130">
    <property type="entry name" value="PAS"/>
    <property type="match status" value="1"/>
</dbReference>
<dbReference type="PANTHER" id="PTHR31600">
    <property type="entry name" value="TINY MACROCYSTS PROTEIN B-RELATED"/>
    <property type="match status" value="1"/>
</dbReference>
<dbReference type="Pfam" id="PF00989">
    <property type="entry name" value="PAS"/>
    <property type="match status" value="1"/>
</dbReference>
<dbReference type="PROSITE" id="PS50112">
    <property type="entry name" value="PAS"/>
    <property type="match status" value="1"/>
</dbReference>
<feature type="domain" description="PAS" evidence="7">
    <location>
        <begin position="490"/>
        <end position="560"/>
    </location>
</feature>
<dbReference type="InterPro" id="IPR013767">
    <property type="entry name" value="PAS_fold"/>
</dbReference>
<dbReference type="FunFam" id="3.30.450.20:FF:000060">
    <property type="entry name" value="Sensor protein FixL"/>
    <property type="match status" value="1"/>
</dbReference>
<dbReference type="SMART" id="SM00091">
    <property type="entry name" value="PAS"/>
    <property type="match status" value="1"/>
</dbReference>
<keyword evidence="5" id="KW-0175">Coiled coil</keyword>
<dbReference type="NCBIfam" id="TIGR00229">
    <property type="entry name" value="sensory_box"/>
    <property type="match status" value="1"/>
</dbReference>
<evidence type="ECO:0000256" key="1">
    <source>
        <dbReference type="ARBA" id="ARBA00022679"/>
    </source>
</evidence>
<keyword evidence="3" id="KW-0418">Kinase</keyword>
<evidence type="ECO:0000256" key="3">
    <source>
        <dbReference type="ARBA" id="ARBA00022777"/>
    </source>
</evidence>
<keyword evidence="4" id="KW-0067">ATP-binding</keyword>
<dbReference type="GO" id="GO:0005524">
    <property type="term" value="F:ATP binding"/>
    <property type="evidence" value="ECO:0007669"/>
    <property type="project" value="UniProtKB-KW"/>
</dbReference>
<dbReference type="SUPFAM" id="SSF55785">
    <property type="entry name" value="PYP-like sensor domain (PAS domain)"/>
    <property type="match status" value="1"/>
</dbReference>
<accession>A0A4P9W9D8</accession>
<dbReference type="GO" id="GO:0016301">
    <property type="term" value="F:kinase activity"/>
    <property type="evidence" value="ECO:0007669"/>
    <property type="project" value="UniProtKB-KW"/>
</dbReference>
<dbReference type="OrthoDB" id="60033at2759"/>
<feature type="compositionally biased region" description="Acidic residues" evidence="6">
    <location>
        <begin position="348"/>
        <end position="361"/>
    </location>
</feature>
<gene>
    <name evidence="8" type="ORF">BDK51DRAFT_27805</name>
</gene>
<dbReference type="InterPro" id="IPR035965">
    <property type="entry name" value="PAS-like_dom_sf"/>
</dbReference>
<dbReference type="InterPro" id="IPR052994">
    <property type="entry name" value="Tiny_macrocysts_regulators"/>
</dbReference>
<keyword evidence="1" id="KW-0808">Transferase</keyword>
<dbReference type="GO" id="GO:0006355">
    <property type="term" value="P:regulation of DNA-templated transcription"/>
    <property type="evidence" value="ECO:0007669"/>
    <property type="project" value="InterPro"/>
</dbReference>
<evidence type="ECO:0000313" key="8">
    <source>
        <dbReference type="EMBL" id="RKO87728.1"/>
    </source>
</evidence>
<reference evidence="9" key="1">
    <citation type="journal article" date="2018" name="Nat. Microbiol.">
        <title>Leveraging single-cell genomics to expand the fungal tree of life.</title>
        <authorList>
            <person name="Ahrendt S.R."/>
            <person name="Quandt C.A."/>
            <person name="Ciobanu D."/>
            <person name="Clum A."/>
            <person name="Salamov A."/>
            <person name="Andreopoulos B."/>
            <person name="Cheng J.F."/>
            <person name="Woyke T."/>
            <person name="Pelin A."/>
            <person name="Henrissat B."/>
            <person name="Reynolds N.K."/>
            <person name="Benny G.L."/>
            <person name="Smith M.E."/>
            <person name="James T.Y."/>
            <person name="Grigoriev I.V."/>
        </authorList>
    </citation>
    <scope>NUCLEOTIDE SEQUENCE [LARGE SCALE GENOMIC DNA]</scope>
</reference>
<evidence type="ECO:0000256" key="5">
    <source>
        <dbReference type="SAM" id="Coils"/>
    </source>
</evidence>
<feature type="non-terminal residue" evidence="8">
    <location>
        <position position="602"/>
    </location>
</feature>
<dbReference type="AlphaFoldDB" id="A0A4P9W9D8"/>
<keyword evidence="2" id="KW-0547">Nucleotide-binding</keyword>
<feature type="region of interest" description="Disordered" evidence="6">
    <location>
        <begin position="1"/>
        <end position="27"/>
    </location>
</feature>
<protein>
    <recommendedName>
        <fullName evidence="7">PAS domain-containing protein</fullName>
    </recommendedName>
</protein>
<sequence length="602" mass="68050">MSGCPVAQDVPEREAGAPADVEGGEVNTAKRLAEMAKQVREEKEQETAQFFDSLWGECQKIEDVSKKAEIEVLRRRDNAFYANSDSLEAIEIKRTEEQIESSVKERASRGNVNHTLSTLTRDLGAMHLQIQNLQSAEMLTAELNASTNSHRTAFNSRVEHLEAAHVNEMSSLIEAQEREAADRRKLVQMSSSLMSDVAREQALKELESELSRKKMVDKRQIDNLKEVQQMELKHLKEVFQIEIQGIEDRYEQLLTNRTETYEIEQQHEVEAREAQAKLVQMKEEQELKQMKVAGRQELRRLHQLHRMQVQAMEKTQKVARKAREKAWDTRLNLCDFTAEAVRRANEVAENEGDAGDEECSETDSSCGSESLSAPSHSKSVDGDELSSAAIDRGDDVGEEPGSNVQAEIRHLENRQREEISAQLRSHRAAIAATEAATMRNITQAGKRQTKERKALVRKHAEEVEVVARSHRREAEAQASVRNAEARIMLEQRVMSRLLDSVVDGVISITPNGNIVKFNTAAERMFKYSAKEALGKNVNILMPEHIAVQHDSYLNRYMDSGVSKLIGVTSRQVGRRKNGEIFPMELSLSEVKEAEYHAFVAIL</sequence>
<evidence type="ECO:0000259" key="7">
    <source>
        <dbReference type="PROSITE" id="PS50112"/>
    </source>
</evidence>